<name>X6MSW8_RETFI</name>
<keyword evidence="1" id="KW-1133">Transmembrane helix</keyword>
<protein>
    <submittedName>
        <fullName evidence="2">Uncharacterized protein</fullName>
    </submittedName>
</protein>
<evidence type="ECO:0000313" key="2">
    <source>
        <dbReference type="EMBL" id="ETO16904.1"/>
    </source>
</evidence>
<gene>
    <name evidence="2" type="ORF">RFI_20433</name>
</gene>
<dbReference type="Pfam" id="PF20206">
    <property type="entry name" value="Tra1_ring"/>
    <property type="match status" value="1"/>
</dbReference>
<keyword evidence="1" id="KW-0812">Transmembrane</keyword>
<dbReference type="Proteomes" id="UP000023152">
    <property type="component" value="Unassembled WGS sequence"/>
</dbReference>
<feature type="transmembrane region" description="Helical" evidence="1">
    <location>
        <begin position="382"/>
        <end position="405"/>
    </location>
</feature>
<sequence length="580" mass="65894">MNGKAPNLLPKPNPNSLQIKEIVLKLLECAVKSKHPYLYLRAAKQLVSYLSDLRPAEWTQQKGVQSPLRSILQYLTPFLIPRSTHHLAFEFLRDRVSRTPAVPTDTVLCCILSLPVNPLEDIIYGKYVFDAILELLEKCDLNAQALSDAFRRLKELVAFPSNWVKLQPTEKIAQLVRALHRVVEETGDITANGNAALAMDILGSLGTANRSFLHIPNPVDAEQAPHKGVVVDIKLEGMDYTLSLGFNNIIDEALSELYVHIYIYILIFFFFFLKKRYIRTCTHMQISSNQKHWQVSKSRETKKFCAYQTVKSLVMKLVWTSEDKEWNEKDETGLQVPYPEWKETNLNCFDPDQFDDKTAECLFKSHAHQVSKHNLFKKPLKSALVCLFVSAADQILAPVVIPFLYQLTQHFALLMATQPLVLLSILQNNNNAVKGQIESNVFLEVLFLILGSMHHAWRVVGSVMLMKLLDVFTTVCGSVAGSQEGSDHLKIEACRQCWLFEELLSHTNRLMTQPEQYSLDGGYLCITIIVHFLSSNSVAQWRSSAPFHSEWKHCLFTIVHLLSRCCAKQPNGPPRCCIVI</sequence>
<accession>X6MSW8</accession>
<dbReference type="EMBL" id="ASPP01017667">
    <property type="protein sequence ID" value="ETO16904.1"/>
    <property type="molecule type" value="Genomic_DNA"/>
</dbReference>
<reference evidence="2 3" key="1">
    <citation type="journal article" date="2013" name="Curr. Biol.">
        <title>The Genome of the Foraminiferan Reticulomyxa filosa.</title>
        <authorList>
            <person name="Glockner G."/>
            <person name="Hulsmann N."/>
            <person name="Schleicher M."/>
            <person name="Noegel A.A."/>
            <person name="Eichinger L."/>
            <person name="Gallinger C."/>
            <person name="Pawlowski J."/>
            <person name="Sierra R."/>
            <person name="Euteneuer U."/>
            <person name="Pillet L."/>
            <person name="Moustafa A."/>
            <person name="Platzer M."/>
            <person name="Groth M."/>
            <person name="Szafranski K."/>
            <person name="Schliwa M."/>
        </authorList>
    </citation>
    <scope>NUCLEOTIDE SEQUENCE [LARGE SCALE GENOMIC DNA]</scope>
</reference>
<feature type="non-terminal residue" evidence="2">
    <location>
        <position position="580"/>
    </location>
</feature>
<evidence type="ECO:0000256" key="1">
    <source>
        <dbReference type="SAM" id="Phobius"/>
    </source>
</evidence>
<proteinExistence type="predicted"/>
<comment type="caution">
    <text evidence="2">The sequence shown here is derived from an EMBL/GenBank/DDBJ whole genome shotgun (WGS) entry which is preliminary data.</text>
</comment>
<feature type="transmembrane region" description="Helical" evidence="1">
    <location>
        <begin position="257"/>
        <end position="273"/>
    </location>
</feature>
<keyword evidence="3" id="KW-1185">Reference proteome</keyword>
<evidence type="ECO:0000313" key="3">
    <source>
        <dbReference type="Proteomes" id="UP000023152"/>
    </source>
</evidence>
<dbReference type="SUPFAM" id="SSF48371">
    <property type="entry name" value="ARM repeat"/>
    <property type="match status" value="1"/>
</dbReference>
<organism evidence="2 3">
    <name type="scientific">Reticulomyxa filosa</name>
    <dbReference type="NCBI Taxonomy" id="46433"/>
    <lineage>
        <taxon>Eukaryota</taxon>
        <taxon>Sar</taxon>
        <taxon>Rhizaria</taxon>
        <taxon>Retaria</taxon>
        <taxon>Foraminifera</taxon>
        <taxon>Monothalamids</taxon>
        <taxon>Reticulomyxidae</taxon>
        <taxon>Reticulomyxa</taxon>
    </lineage>
</organism>
<dbReference type="InterPro" id="IPR016024">
    <property type="entry name" value="ARM-type_fold"/>
</dbReference>
<dbReference type="AlphaFoldDB" id="X6MSW8"/>
<keyword evidence="1" id="KW-0472">Membrane</keyword>
<dbReference type="InterPro" id="IPR046805">
    <property type="entry name" value="Tra1_ring"/>
</dbReference>